<organism evidence="1 2">
    <name type="scientific">Vibrio variabilis</name>
    <dbReference type="NCBI Taxonomy" id="990271"/>
    <lineage>
        <taxon>Bacteria</taxon>
        <taxon>Pseudomonadati</taxon>
        <taxon>Pseudomonadota</taxon>
        <taxon>Gammaproteobacteria</taxon>
        <taxon>Vibrionales</taxon>
        <taxon>Vibrionaceae</taxon>
        <taxon>Vibrio</taxon>
    </lineage>
</organism>
<gene>
    <name evidence="1" type="ORF">JCM19239_2494</name>
</gene>
<dbReference type="PANTHER" id="PTHR30161:SF1">
    <property type="entry name" value="FLAGELLAR BIOSYNTHESIS PROTEIN FLHA-RELATED"/>
    <property type="match status" value="1"/>
</dbReference>
<protein>
    <submittedName>
        <fullName evidence="1">Flagellar biosynthesis protein FlhA</fullName>
    </submittedName>
</protein>
<proteinExistence type="predicted"/>
<keyword evidence="1" id="KW-0282">Flagellum</keyword>
<accession>A0ABQ0JFK5</accession>
<dbReference type="Gene3D" id="3.40.30.60">
    <property type="entry name" value="FHIPEP family, domain 1"/>
    <property type="match status" value="1"/>
</dbReference>
<dbReference type="Pfam" id="PF00771">
    <property type="entry name" value="FHIPEP"/>
    <property type="match status" value="1"/>
</dbReference>
<reference evidence="2" key="1">
    <citation type="submission" date="2014-09" db="EMBL/GenBank/DDBJ databases">
        <title>Vibrio variabilis JCM 19239. (C206) whole genome shotgun sequence.</title>
        <authorList>
            <person name="Sawabe T."/>
            <person name="Meirelles P."/>
            <person name="Nakanishi M."/>
            <person name="Sayaka M."/>
            <person name="Hattori M."/>
            <person name="Ohkuma M."/>
        </authorList>
    </citation>
    <scope>NUCLEOTIDE SEQUENCE [LARGE SCALE GENOMIC DNA]</scope>
    <source>
        <strain evidence="2">JCM 19239</strain>
    </source>
</reference>
<name>A0ABQ0JFK5_9VIBR</name>
<evidence type="ECO:0000313" key="2">
    <source>
        <dbReference type="Proteomes" id="UP000029223"/>
    </source>
</evidence>
<dbReference type="Proteomes" id="UP000029223">
    <property type="component" value="Unassembled WGS sequence"/>
</dbReference>
<comment type="caution">
    <text evidence="1">The sequence shown here is derived from an EMBL/GenBank/DDBJ whole genome shotgun (WGS) entry which is preliminary data.</text>
</comment>
<sequence length="115" mass="12706">MAVGRSIDHPDIDGIVGIDPAFQLPALWINTADKTKAINIGFQVIAVHDVIATHVTKVCSEHLDEIFNYDDVKAINQRLATQHPELAENLSSVISPNLQMQVISTYWLNKSLLST</sequence>
<dbReference type="EMBL" id="BBMS01000030">
    <property type="protein sequence ID" value="GAL27532.1"/>
    <property type="molecule type" value="Genomic_DNA"/>
</dbReference>
<dbReference type="InterPro" id="IPR001712">
    <property type="entry name" value="T3SS_FHIPEP"/>
</dbReference>
<keyword evidence="2" id="KW-1185">Reference proteome</keyword>
<keyword evidence="1" id="KW-0966">Cell projection</keyword>
<evidence type="ECO:0000313" key="1">
    <source>
        <dbReference type="EMBL" id="GAL27532.1"/>
    </source>
</evidence>
<dbReference type="InterPro" id="IPR042194">
    <property type="entry name" value="FHIPEP_1"/>
</dbReference>
<keyword evidence="1" id="KW-0969">Cilium</keyword>
<dbReference type="PANTHER" id="PTHR30161">
    <property type="entry name" value="FLAGELLAR EXPORT PROTEIN, MEMBRANE FLHA SUBUNIT-RELATED"/>
    <property type="match status" value="1"/>
</dbReference>